<protein>
    <submittedName>
        <fullName evidence="1">Regulatory protein GemA</fullName>
    </submittedName>
</protein>
<dbReference type="Proteomes" id="UP001553161">
    <property type="component" value="Unassembled WGS sequence"/>
</dbReference>
<accession>A0ABV3L8D7</accession>
<dbReference type="RefSeq" id="WP_366193180.1">
    <property type="nucleotide sequence ID" value="NZ_JBFBVU010000012.1"/>
</dbReference>
<evidence type="ECO:0000313" key="2">
    <source>
        <dbReference type="Proteomes" id="UP001553161"/>
    </source>
</evidence>
<proteinExistence type="predicted"/>
<evidence type="ECO:0000313" key="1">
    <source>
        <dbReference type="EMBL" id="MEV8467297.1"/>
    </source>
</evidence>
<comment type="caution">
    <text evidence="1">The sequence shown here is derived from an EMBL/GenBank/DDBJ whole genome shotgun (WGS) entry which is preliminary data.</text>
</comment>
<keyword evidence="2" id="KW-1185">Reference proteome</keyword>
<name>A0ABV3L8D7_9RHOB</name>
<reference evidence="1 2" key="1">
    <citation type="submission" date="2024-07" db="EMBL/GenBank/DDBJ databases">
        <authorList>
            <person name="Kang M."/>
        </authorList>
    </citation>
    <scope>NUCLEOTIDE SEQUENCE [LARGE SCALE GENOMIC DNA]</scope>
    <source>
        <strain evidence="1 2">DFM31</strain>
    </source>
</reference>
<organism evidence="1 2">
    <name type="scientific">Meridianimarinicoccus marinus</name>
    <dbReference type="NCBI Taxonomy" id="3231483"/>
    <lineage>
        <taxon>Bacteria</taxon>
        <taxon>Pseudomonadati</taxon>
        <taxon>Pseudomonadota</taxon>
        <taxon>Alphaproteobacteria</taxon>
        <taxon>Rhodobacterales</taxon>
        <taxon>Paracoccaceae</taxon>
        <taxon>Meridianimarinicoccus</taxon>
    </lineage>
</organism>
<dbReference type="Pfam" id="PF06252">
    <property type="entry name" value="GemA"/>
    <property type="match status" value="1"/>
</dbReference>
<dbReference type="EMBL" id="JBFBVU010000012">
    <property type="protein sequence ID" value="MEV8467297.1"/>
    <property type="molecule type" value="Genomic_DNA"/>
</dbReference>
<sequence>MTARLLRHGQAQLTGKASLSEMTDGELKLVVNHLKEKGFRVQAAPRQRHAAAPRADLRFAHVMWRLLGEAGVLERPGRDGLNAFVRARFEAAWGSVPVDIDMLRDHGQIQDVVEALKAWCLRADIELEP</sequence>
<dbReference type="InterPro" id="IPR009363">
    <property type="entry name" value="Phage_Mu_Gp16"/>
</dbReference>
<gene>
    <name evidence="1" type="ORF">AB0T83_10950</name>
</gene>